<dbReference type="PROSITE" id="PS50016">
    <property type="entry name" value="ZF_PHD_2"/>
    <property type="match status" value="1"/>
</dbReference>
<dbReference type="PANTHER" id="PTHR47969:SF15">
    <property type="entry name" value="CHROMOSOME-ASSOCIATED KINESIN KIF4A-RELATED"/>
    <property type="match status" value="1"/>
</dbReference>
<evidence type="ECO:0000256" key="7">
    <source>
        <dbReference type="ARBA" id="ARBA00022833"/>
    </source>
</evidence>
<dbReference type="PROSITE" id="PS01359">
    <property type="entry name" value="ZF_PHD_1"/>
    <property type="match status" value="1"/>
</dbReference>
<evidence type="ECO:0000259" key="18">
    <source>
        <dbReference type="PROSITE" id="PS50067"/>
    </source>
</evidence>
<evidence type="ECO:0000313" key="20">
    <source>
        <dbReference type="Proteomes" id="UP001165122"/>
    </source>
</evidence>
<dbReference type="SMART" id="SM00129">
    <property type="entry name" value="KISc"/>
    <property type="match status" value="1"/>
</dbReference>
<dbReference type="SMART" id="SM00249">
    <property type="entry name" value="PHD"/>
    <property type="match status" value="1"/>
</dbReference>
<evidence type="ECO:0000256" key="6">
    <source>
        <dbReference type="ARBA" id="ARBA00022771"/>
    </source>
</evidence>
<evidence type="ECO:0000256" key="2">
    <source>
        <dbReference type="ARBA" id="ARBA00022490"/>
    </source>
</evidence>
<dbReference type="InterPro" id="IPR019821">
    <property type="entry name" value="Kinesin_motor_CS"/>
</dbReference>
<dbReference type="Proteomes" id="UP001165122">
    <property type="component" value="Unassembled WGS sequence"/>
</dbReference>
<keyword evidence="5 14" id="KW-0547">Nucleotide-binding</keyword>
<feature type="compositionally biased region" description="Low complexity" evidence="16">
    <location>
        <begin position="893"/>
        <end position="912"/>
    </location>
</feature>
<dbReference type="AlphaFoldDB" id="A0A9W7C3W9"/>
<keyword evidence="11" id="KW-0206">Cytoskeleton</keyword>
<dbReference type="InterPro" id="IPR019786">
    <property type="entry name" value="Zinc_finger_PHD-type_CS"/>
</dbReference>
<feature type="region of interest" description="Disordered" evidence="16">
    <location>
        <begin position="421"/>
        <end position="462"/>
    </location>
</feature>
<evidence type="ECO:0000256" key="13">
    <source>
        <dbReference type="PROSITE-ProRule" id="PRU00146"/>
    </source>
</evidence>
<dbReference type="Gene3D" id="3.40.850.10">
    <property type="entry name" value="Kinesin motor domain"/>
    <property type="match status" value="1"/>
</dbReference>
<protein>
    <recommendedName>
        <fullName evidence="21">Kinesin-like protein</fullName>
    </recommendedName>
</protein>
<feature type="compositionally biased region" description="Basic residues" evidence="16">
    <location>
        <begin position="763"/>
        <end position="773"/>
    </location>
</feature>
<keyword evidence="10 14" id="KW-0505">Motor protein</keyword>
<keyword evidence="2" id="KW-0963">Cytoplasm</keyword>
<dbReference type="GO" id="GO:0007018">
    <property type="term" value="P:microtubule-based movement"/>
    <property type="evidence" value="ECO:0007669"/>
    <property type="project" value="InterPro"/>
</dbReference>
<feature type="region of interest" description="Disordered" evidence="16">
    <location>
        <begin position="1012"/>
        <end position="1039"/>
    </location>
</feature>
<dbReference type="GO" id="GO:0051231">
    <property type="term" value="P:spindle elongation"/>
    <property type="evidence" value="ECO:0007669"/>
    <property type="project" value="TreeGrafter"/>
</dbReference>
<dbReference type="SUPFAM" id="SSF57903">
    <property type="entry name" value="FYVE/PHD zinc finger"/>
    <property type="match status" value="1"/>
</dbReference>
<evidence type="ECO:0000259" key="17">
    <source>
        <dbReference type="PROSITE" id="PS50016"/>
    </source>
</evidence>
<keyword evidence="20" id="KW-1185">Reference proteome</keyword>
<dbReference type="GO" id="GO:0007052">
    <property type="term" value="P:mitotic spindle organization"/>
    <property type="evidence" value="ECO:0007669"/>
    <property type="project" value="TreeGrafter"/>
</dbReference>
<evidence type="ECO:0000313" key="19">
    <source>
        <dbReference type="EMBL" id="GMI02345.1"/>
    </source>
</evidence>
<evidence type="ECO:0000256" key="1">
    <source>
        <dbReference type="ARBA" id="ARBA00004245"/>
    </source>
</evidence>
<feature type="compositionally biased region" description="Basic and acidic residues" evidence="16">
    <location>
        <begin position="490"/>
        <end position="511"/>
    </location>
</feature>
<dbReference type="InterPro" id="IPR013083">
    <property type="entry name" value="Znf_RING/FYVE/PHD"/>
</dbReference>
<dbReference type="PRINTS" id="PR00380">
    <property type="entry name" value="KINESINHEAVY"/>
</dbReference>
<dbReference type="PANTHER" id="PTHR47969">
    <property type="entry name" value="CHROMOSOME-ASSOCIATED KINESIN KIF4A-RELATED"/>
    <property type="match status" value="1"/>
</dbReference>
<evidence type="ECO:0000256" key="14">
    <source>
        <dbReference type="PROSITE-ProRule" id="PRU00283"/>
    </source>
</evidence>
<keyword evidence="6 13" id="KW-0863">Zinc-finger</keyword>
<dbReference type="InterPro" id="IPR001965">
    <property type="entry name" value="Znf_PHD"/>
</dbReference>
<dbReference type="InterPro" id="IPR019787">
    <property type="entry name" value="Znf_PHD-finger"/>
</dbReference>
<evidence type="ECO:0000256" key="3">
    <source>
        <dbReference type="ARBA" id="ARBA00022701"/>
    </source>
</evidence>
<dbReference type="PROSITE" id="PS50067">
    <property type="entry name" value="KINESIN_MOTOR_2"/>
    <property type="match status" value="1"/>
</dbReference>
<dbReference type="GO" id="GO:0003777">
    <property type="term" value="F:microtubule motor activity"/>
    <property type="evidence" value="ECO:0007669"/>
    <property type="project" value="InterPro"/>
</dbReference>
<feature type="domain" description="PHD-type" evidence="17">
    <location>
        <begin position="589"/>
        <end position="651"/>
    </location>
</feature>
<evidence type="ECO:0000256" key="4">
    <source>
        <dbReference type="ARBA" id="ARBA00022723"/>
    </source>
</evidence>
<dbReference type="CDD" id="cd00106">
    <property type="entry name" value="KISc"/>
    <property type="match status" value="1"/>
</dbReference>
<reference evidence="20" key="1">
    <citation type="journal article" date="2023" name="Commun. Biol.">
        <title>Genome analysis of Parmales, the sister group of diatoms, reveals the evolutionary specialization of diatoms from phago-mixotrophs to photoautotrophs.</title>
        <authorList>
            <person name="Ban H."/>
            <person name="Sato S."/>
            <person name="Yoshikawa S."/>
            <person name="Yamada K."/>
            <person name="Nakamura Y."/>
            <person name="Ichinomiya M."/>
            <person name="Sato N."/>
            <person name="Blanc-Mathieu R."/>
            <person name="Endo H."/>
            <person name="Kuwata A."/>
            <person name="Ogata H."/>
        </authorList>
    </citation>
    <scope>NUCLEOTIDE SEQUENCE [LARGE SCALE GENOMIC DNA]</scope>
    <source>
        <strain evidence="20">NIES 3700</strain>
    </source>
</reference>
<dbReference type="InterPro" id="IPR036961">
    <property type="entry name" value="Kinesin_motor_dom_sf"/>
</dbReference>
<dbReference type="FunFam" id="3.40.850.10:FF:000019">
    <property type="entry name" value="Kinesin-like protein KIN-5D"/>
    <property type="match status" value="1"/>
</dbReference>
<dbReference type="Pfam" id="PF23011">
    <property type="entry name" value="PHD-1st_NSD"/>
    <property type="match status" value="1"/>
</dbReference>
<dbReference type="SUPFAM" id="SSF52540">
    <property type="entry name" value="P-loop containing nucleoside triphosphate hydrolases"/>
    <property type="match status" value="1"/>
</dbReference>
<feature type="region of interest" description="Disordered" evidence="16">
    <location>
        <begin position="536"/>
        <end position="589"/>
    </location>
</feature>
<evidence type="ECO:0008006" key="21">
    <source>
        <dbReference type="Google" id="ProtNLM"/>
    </source>
</evidence>
<name>A0A9W7C3W9_9STRA</name>
<feature type="binding site" evidence="14">
    <location>
        <begin position="105"/>
        <end position="112"/>
    </location>
    <ligand>
        <name>ATP</name>
        <dbReference type="ChEBI" id="CHEBI:30616"/>
    </ligand>
</feature>
<evidence type="ECO:0000256" key="12">
    <source>
        <dbReference type="ARBA" id="ARBA00034704"/>
    </source>
</evidence>
<accession>A0A9W7C3W9</accession>
<dbReference type="PROSITE" id="PS00411">
    <property type="entry name" value="KINESIN_MOTOR_1"/>
    <property type="match status" value="1"/>
</dbReference>
<feature type="compositionally biased region" description="Low complexity" evidence="16">
    <location>
        <begin position="421"/>
        <end position="437"/>
    </location>
</feature>
<dbReference type="GO" id="GO:0008017">
    <property type="term" value="F:microtubule binding"/>
    <property type="evidence" value="ECO:0007669"/>
    <property type="project" value="InterPro"/>
</dbReference>
<comment type="similarity">
    <text evidence="12">Belongs to the TRAFAC class myosin-kinesin ATPase superfamily. Kinesin family. KIN-5/BimC subfamily.</text>
</comment>
<comment type="subcellular location">
    <subcellularLocation>
        <location evidence="1">Cytoplasm</location>
        <location evidence="1">Cytoskeleton</location>
    </subcellularLocation>
</comment>
<dbReference type="GO" id="GO:0005524">
    <property type="term" value="F:ATP binding"/>
    <property type="evidence" value="ECO:0007669"/>
    <property type="project" value="UniProtKB-UniRule"/>
</dbReference>
<dbReference type="GO" id="GO:0005874">
    <property type="term" value="C:microtubule"/>
    <property type="evidence" value="ECO:0007669"/>
    <property type="project" value="UniProtKB-KW"/>
</dbReference>
<evidence type="ECO:0000256" key="9">
    <source>
        <dbReference type="ARBA" id="ARBA00023054"/>
    </source>
</evidence>
<keyword evidence="3" id="KW-0493">Microtubule</keyword>
<dbReference type="Gene3D" id="3.30.40.10">
    <property type="entry name" value="Zinc/RING finger domain, C3HC4 (zinc finger)"/>
    <property type="match status" value="1"/>
</dbReference>
<evidence type="ECO:0000256" key="8">
    <source>
        <dbReference type="ARBA" id="ARBA00022840"/>
    </source>
</evidence>
<feature type="region of interest" description="Disordered" evidence="16">
    <location>
        <begin position="1"/>
        <end position="20"/>
    </location>
</feature>
<keyword evidence="8 14" id="KW-0067">ATP-binding</keyword>
<feature type="domain" description="Kinesin motor" evidence="18">
    <location>
        <begin position="20"/>
        <end position="367"/>
    </location>
</feature>
<keyword evidence="4" id="KW-0479">Metal-binding</keyword>
<feature type="compositionally biased region" description="Acidic residues" evidence="16">
    <location>
        <begin position="577"/>
        <end position="588"/>
    </location>
</feature>
<feature type="compositionally biased region" description="Basic and acidic residues" evidence="16">
    <location>
        <begin position="1012"/>
        <end position="1022"/>
    </location>
</feature>
<keyword evidence="9 15" id="KW-0175">Coiled coil</keyword>
<feature type="region of interest" description="Disordered" evidence="16">
    <location>
        <begin position="762"/>
        <end position="787"/>
    </location>
</feature>
<evidence type="ECO:0000256" key="5">
    <source>
        <dbReference type="ARBA" id="ARBA00022741"/>
    </source>
</evidence>
<comment type="caution">
    <text evidence="19">The sequence shown here is derived from an EMBL/GenBank/DDBJ whole genome shotgun (WGS) entry which is preliminary data.</text>
</comment>
<dbReference type="InterPro" id="IPR027417">
    <property type="entry name" value="P-loop_NTPase"/>
</dbReference>
<dbReference type="InterPro" id="IPR027640">
    <property type="entry name" value="Kinesin-like_fam"/>
</dbReference>
<evidence type="ECO:0000256" key="11">
    <source>
        <dbReference type="ARBA" id="ARBA00023212"/>
    </source>
</evidence>
<sequence length="1039" mass="114749">MASSLPPSRAPSPAPSSTPSVQVFCRFRPQNSIENSHAGVNCVKSNQTSCTVMLPNAQESDPEQIFTFDRVFAPNSTQEEIFDKVVSSLVDDSLNGYNCTVIAYGQTGSGKTHTMEGPPNCDFSDPESGVLPRVATKLFSTVANRRTELKETAFECAVTMSVIEIYLEKIVDLLDTSSPLSKKNGDSELLRIREDTSGSVYLEGVVEHVINDPSGLLKCLGDASQKRSTGAHSMNARSSRSHLVAIITITQKTSTTGTTSGKLYICDLAGSETVRKTGAGGKRLKEAQAINRSLSALGNVIKALTPVDNNNSSNPHVPYRDSKLTRLLQDSLGGNAKTALIVTCSVSSYNVSETMSTLRFGNRAKRMRNKAKVNKKMSYDELMKLIKRLEKENALYSEQVEVLERENRKLADARGGIRGVRNVQRENNGVGVGNNNNDSDESDDDEGVGAYLPNDDSDLKVDEEKERLEAELKRLKLLIETMESSNLTEEELRKKKDDMNEEERRKLSESLKTYKEESLNQYTKGWQVGQRAASMAYNNGNSDFDGGGGGEDEDKKDVEEGEEGEEGGQLQIKVDEDNNDDDSEENAEESFCQICGLGETETKDHEDVDNNRKLGPMFNCDGNCSSFFHTSCAGLSCLPTGEWFCAECGEVNINDPLPSPMRVEHNDFDQAAAASLAELSAVRGRFIALRKQRDRLISRWKGERESQRRVEGAKRKLRKKREEEICRLREVVLVLQEEVDMSEEDRQWLMQVMDSTVAFSPSRMKRGRGKGRGGGKGGEKEEEEVVVEEKKTVVASSSLTLDIQPVEETLASNNSNSDEAGVNHAQNLLTATSTELSSVLKQFESAKLQILKQQRQLQKYQTVIQNQQSTLSGLKTENSELLSAGKAEQVLESSPFGPLNSSSLPSSPSPDSVENVGEAFKTMKTWWAGELEDSSNPKISKEEGKPPLSPPKTSGVVKANAANITAPFRNRLIGLLSSIEKEAKDYNDLKDRIKVENLERRDVRNLSAVERRQKRLEEKEMSKTVPLRSGSFNDLEKAA</sequence>
<dbReference type="InterPro" id="IPR001752">
    <property type="entry name" value="Kinesin_motor_dom"/>
</dbReference>
<feature type="coiled-coil region" evidence="15">
    <location>
        <begin position="372"/>
        <end position="413"/>
    </location>
</feature>
<evidence type="ECO:0000256" key="10">
    <source>
        <dbReference type="ARBA" id="ARBA00023175"/>
    </source>
</evidence>
<evidence type="ECO:0000256" key="15">
    <source>
        <dbReference type="SAM" id="Coils"/>
    </source>
</evidence>
<dbReference type="GO" id="GO:0005875">
    <property type="term" value="C:microtubule associated complex"/>
    <property type="evidence" value="ECO:0007669"/>
    <property type="project" value="TreeGrafter"/>
</dbReference>
<feature type="region of interest" description="Disordered" evidence="16">
    <location>
        <begin position="893"/>
        <end position="914"/>
    </location>
</feature>
<feature type="region of interest" description="Disordered" evidence="16">
    <location>
        <begin position="487"/>
        <end position="511"/>
    </location>
</feature>
<dbReference type="GO" id="GO:0008270">
    <property type="term" value="F:zinc ion binding"/>
    <property type="evidence" value="ECO:0007669"/>
    <property type="project" value="UniProtKB-KW"/>
</dbReference>
<gene>
    <name evidence="19" type="ORF">TrLO_g7425</name>
</gene>
<evidence type="ECO:0000256" key="16">
    <source>
        <dbReference type="SAM" id="MobiDB-lite"/>
    </source>
</evidence>
<feature type="region of interest" description="Disordered" evidence="16">
    <location>
        <begin position="931"/>
        <end position="956"/>
    </location>
</feature>
<keyword evidence="7" id="KW-0862">Zinc</keyword>
<dbReference type="OrthoDB" id="3176171at2759"/>
<organism evidence="19 20">
    <name type="scientific">Triparma laevis f. longispina</name>
    <dbReference type="NCBI Taxonomy" id="1714387"/>
    <lineage>
        <taxon>Eukaryota</taxon>
        <taxon>Sar</taxon>
        <taxon>Stramenopiles</taxon>
        <taxon>Ochrophyta</taxon>
        <taxon>Bolidophyceae</taxon>
        <taxon>Parmales</taxon>
        <taxon>Triparmaceae</taxon>
        <taxon>Triparma</taxon>
    </lineage>
</organism>
<dbReference type="InterPro" id="IPR011011">
    <property type="entry name" value="Znf_FYVE_PHD"/>
</dbReference>
<dbReference type="InterPro" id="IPR059153">
    <property type="entry name" value="NSD_PHD-1st"/>
</dbReference>
<dbReference type="Pfam" id="PF00225">
    <property type="entry name" value="Kinesin"/>
    <property type="match status" value="1"/>
</dbReference>
<proteinExistence type="inferred from homology"/>
<dbReference type="EMBL" id="BRXW01000042">
    <property type="protein sequence ID" value="GMI02345.1"/>
    <property type="molecule type" value="Genomic_DNA"/>
</dbReference>
<feature type="compositionally biased region" description="Acidic residues" evidence="16">
    <location>
        <begin position="438"/>
        <end position="447"/>
    </location>
</feature>